<dbReference type="PROSITE" id="PS50234">
    <property type="entry name" value="VWFA"/>
    <property type="match status" value="1"/>
</dbReference>
<dbReference type="CDD" id="cd00198">
    <property type="entry name" value="vWFA"/>
    <property type="match status" value="1"/>
</dbReference>
<proteinExistence type="predicted"/>
<feature type="transmembrane region" description="Helical" evidence="2">
    <location>
        <begin position="3245"/>
        <end position="3266"/>
    </location>
</feature>
<evidence type="ECO:0000313" key="5">
    <source>
        <dbReference type="EMBL" id="OUN89682.1"/>
    </source>
</evidence>
<dbReference type="Pfam" id="PF00092">
    <property type="entry name" value="VWA"/>
    <property type="match status" value="1"/>
</dbReference>
<dbReference type="InterPro" id="IPR055382">
    <property type="entry name" value="DUF7601"/>
</dbReference>
<dbReference type="Gene3D" id="2.60.40.1140">
    <property type="entry name" value="Collagen-binding surface protein Cna, B-type domain"/>
    <property type="match status" value="1"/>
</dbReference>
<dbReference type="NCBIfam" id="TIGR03786">
    <property type="entry name" value="strep_pil_rpt"/>
    <property type="match status" value="10"/>
</dbReference>
<evidence type="ECO:0000256" key="1">
    <source>
        <dbReference type="SAM" id="MobiDB-lite"/>
    </source>
</evidence>
<dbReference type="Pfam" id="PF12892">
    <property type="entry name" value="FctA"/>
    <property type="match status" value="15"/>
</dbReference>
<name>A0A1Y3XW06_9ACTN</name>
<evidence type="ECO:0000313" key="6">
    <source>
        <dbReference type="Proteomes" id="UP000195781"/>
    </source>
</evidence>
<dbReference type="Proteomes" id="UP000195781">
    <property type="component" value="Unassembled WGS sequence"/>
</dbReference>
<keyword evidence="6" id="KW-1185">Reference proteome</keyword>
<feature type="chain" id="PRO_5012034110" description="VWFA domain-containing protein" evidence="3">
    <location>
        <begin position="25"/>
        <end position="3273"/>
    </location>
</feature>
<accession>A0A1Y3XW06</accession>
<sequence>MAAALAAVLFVVVSVASFIGVARAAGVTGKTVVDPDTTNNWMQYTRPDDQPSTQNVGRIWTDKSVFDDTYTFKNDDNEGLSGQSITKGDSDFIVSLSALSSTSNLKSTTVSTKPLDIVLVLDVSGSMSQSMGTTYTYTEAYPSNHRQTYYIQVNGTWQQVEYFEPDWWDSEQEGWRYRSGGSGLNPQYTYVEPKTSPADNDPDHIQFYSRGRGQNISKIDALQNAADAFVDSVAEMNDGIADPNNQHRISLVKFASGSRDNIGNNKDGDGYNNSQVVSDLAPYTTDNAATLKNTIDRLEPAGATYANYGMSHAKRVLDGGEGLTGARSNAQKVVIFFTDGEPGYSEWSGSVAAEAINYAYDMKQDGTLIYSIGVFQGADPSDTSGNFNKYMNAVSSNYKNATAVNRWGNASWSNLYLGDRTQDKDGGNANYYYAAEDSEQLDQVFEDITSSITENVGSGSPIVDNSLEGNLAPGNLTFTDQLGSYMQVTGTGVGKDQIQLAYGDEIYTSDSKETNGNVDTYHFTGTVDGNAVYGSANLADLTVTVTRSDGLATGDTITVTLPASLIPLRNYNVDTDTGDMTVSQAYPVRLFYGVSLKAEAKEALNNPSSDEYAAIVASQKSADGKTIDFYSNNFEAGAADGLTMATFEPNAGNKFYYYTQNATLYVDEDCTIEATDQNIGRYSTLYWKDTYWVQTSEGKGEERSTGIAIQRGTDEWDAMQKENGRDGAYYISAGTQRTDRPATLTDGKDSNETKTAANVLNPSWSDTDEVTQALGNNGKLYYEMPGSLEIKKTVDWGNASNETKQNAEKNTFTFEITASVPSDEEGKTEPLSGTYNYYVGDQAAGKVTFNEGKATLKVQGGTTVRIDSLPVGTAFMVTEQGVGENGWTVTDTTAQEGVDNSNTTDGIVTGAIESATQVSLTFDNAYHAADVNLNTNTTLSVEKVLKGRDWRDSDEFTFEIDGLGAITTDPSITSAPEPEETTVTIDDQTPGFTKAFGDITFTAPGEYRYNITEDNDTDPINGIDYSAAIYRVVVTVTDDGNGKLVVSKVELQQTQNDEGTMGAGADPVPVEGSTATFTNTYDVNAAPTNIDGTKVYNDTTGGNGIDYGKFTFQLEALGGYETEGGSSVNYTVDAKDVPMPADVAEGTTTKQVTNTGYAFTFGTINYDGNDVGKTFEYKVTEIAGDEQGMTYDKTEHIVQVKVEEVTTGEGTPEEETHLVATVLPPYDTRAELKFTNEYDPADAELKGDTAIHGTKTLTGREMHDDETFYFQLTAKNDNAKSILPDAEVVQVTKADMQGGSADFFFKDMAFAKTGEYTFTVDEVASDGQGGYIETANGAGMTYDTNICTVTVNVTDNKQGALVAEVTYKNDVNSSVTDKAQFNNTYEASMNYGAEGKGGIEVTKQLTNRPMDAGEFAFSIEGVANDSGKTTAEDANKKLTKDDRSFSNTAVATGEVNTMDKLQNVTFDETDAGKTYSYIVDETTESGAPQVTYDKTQYRVDIEVVDNGNGTMHTLTTVTKIKNAAGESVNEVVIADANSDADDYTVPTFGFVNEYNPTPATVGEDADYQIQVTKKVEGADSATDYAFTLTAQDTDDGHINNIEGLGDRNQLTVKTNGTIKAGESQTLTFGELTFTKPGTYTFTVQENQPAEDAGWRFDTTEREVTVKVTDRNNEGEYDGKLYIAGVTGTPVEITNSYKADPVVVGGDDAEQQITVQKTVTGADSTTDFQFKIEPVDKDDEKWDNVKAVESDFDGQASITEDFADGDTKTATFGGIKFGATGEYQFKITEVMPEEVPAGWTYDKHESFVTVTVTDDGDGQLVAAVSYDNAKATDADQQVNNAAAFTNVYKASGSLDGDADGNLTVTKSYTSNLGDPWTPDDSFGFTLAADTTDESTKQAVDNGWIALPENAGSADEAGITIDDETENYQASFGDITFTHAGTFKFTVREVLPEGVSTDSPTKDGITYDTSVKTVTVNVIDNGDGTLTATVADGSDALTFDNTYNVQPVMFRAAYFALQGNKVLDGRNWEQGDTFTFTMTAGRGTNPDGETQMDPGVVEATMPEKTSDTIEPLADGSKVTDNSAQFTFTDERYPGGDVVPDAEDVFTFTQPGTYRYLIAETNPNASNPGSGILGVTYDQTQYRLTVVVDDDGNGNLEVTSSKFSSRPTAGSGEWTDIASDQGITFTNKYSANEVGISFNAAKVLTGRDTAMTDNEFMFHMTFAGWMSNDDFDAQSEDWKMDGEVAEKAPAAAPDKGNIIRGDVIFDNVTFTSDNVGYTYRYAITEVIPDDATNAAYPGVAYGTASAEQKAGTGWTKNGVTYDGSTKYVTAKVTSEQTEDQQNPGTFVEVVRVATGGEAPYNTQTGTFEGNAIFTNTYDAGSTDVDTGTADVQLTKVLTGKAWDGDSFTFKIEAVSNTAGIELDQQPMPAQTEVTVNAATGEDAEGNDQATFSFGKISYDTPGTYVYKVAEVAGDNPGITYSTNEATITVTVEDNNAGGYTTGVTVANNVFTNQYASELDFAAAGGIEIAKIFENADMREFSFTVKPADQASADKLGIDMDGETFTTKAGATVDDDNASHAEVMMIDAATEAKFTQDDADDTYTYTVQEVKGADASVDYDGTVYTVTITTADDGHGGIKVTTTVTDGADYTQTYVYDNDENEDPTAVIPFTNTYKATGELGGNGSASIKATKTLTNRPMVDGEFTFNVTNAADQSDTVVATGTNAADGTITFSAINYSIDQMMKDVDNNLATPSLVNGKNTFTYTYDVTEDTTNLDEGVAATDAAGFQITVTVTDNGDGTLGIVVGYPQGSENGLTFRNTYGEGQTGQQTIAIAGAKQLKVESGNNAPDIAGKYTFTLTGEDGAPMPATTTATNDASGNVSFGDITFTMENVFGDTGSQTAAATAEAEGTEDAPAVESAQRTKTFTYTVTETGDVAGVANDAEASKTFTVTVTDNGDGTLSAVADPAQGALFTFTNTYSVDPQTSSPTADGGLTLTKELTGRTMDEGEFQVVMVDADGTQVSQGVNAADGSIALDAITFSTPGDYTYTFYEVDSHKGGVTYDAARYTATAHVEDKGNGTLSVTWEFADANGDPVTDVVVSNSYEARDASIYVGGSKVLDGRALAEDEFSFELRDADGNVLQTVKNAADGGFVFDAMTFDTAGEYQFTVAEALPEDDDPATAGVQKDGVTYDETVYTVDVTVEDNREGYLWVTSLTYNGKAELPVFSNTYVEPAAPAGPSDDGLIQTSDMMPTAVMAAAGIGAVCVAAGVVTRKKRGE</sequence>
<keyword evidence="3" id="KW-0732">Signal</keyword>
<dbReference type="EMBL" id="NFIE01000002">
    <property type="protein sequence ID" value="OUN89682.1"/>
    <property type="molecule type" value="Genomic_DNA"/>
</dbReference>
<dbReference type="Pfam" id="PF24547">
    <property type="entry name" value="DUF7601"/>
    <property type="match status" value="1"/>
</dbReference>
<dbReference type="Gene3D" id="3.40.50.410">
    <property type="entry name" value="von Willebrand factor, type A domain"/>
    <property type="match status" value="1"/>
</dbReference>
<protein>
    <recommendedName>
        <fullName evidence="4">VWFA domain-containing protein</fullName>
    </recommendedName>
</protein>
<comment type="caution">
    <text evidence="5">The sequence shown here is derived from an EMBL/GenBank/DDBJ whole genome shotgun (WGS) entry which is preliminary data.</text>
</comment>
<dbReference type="InterPro" id="IPR036465">
    <property type="entry name" value="vWFA_dom_sf"/>
</dbReference>
<organism evidence="5 6">
    <name type="scientific">[Collinsella] massiliensis</name>
    <dbReference type="NCBI Taxonomy" id="1232426"/>
    <lineage>
        <taxon>Bacteria</taxon>
        <taxon>Bacillati</taxon>
        <taxon>Actinomycetota</taxon>
        <taxon>Coriobacteriia</taxon>
        <taxon>Coriobacteriales</taxon>
        <taxon>Coriobacteriaceae</taxon>
        <taxon>Enorma</taxon>
    </lineage>
</organism>
<dbReference type="Gene3D" id="2.60.40.3050">
    <property type="match status" value="15"/>
</dbReference>
<keyword evidence="2" id="KW-0812">Transmembrane</keyword>
<dbReference type="OrthoDB" id="3221951at2"/>
<feature type="compositionally biased region" description="Low complexity" evidence="1">
    <location>
        <begin position="2896"/>
        <end position="2911"/>
    </location>
</feature>
<dbReference type="InterPro" id="IPR038174">
    <property type="entry name" value="Strep_pil_link_sf"/>
</dbReference>
<gene>
    <name evidence="5" type="ORF">B5G02_01220</name>
</gene>
<feature type="domain" description="VWFA" evidence="4">
    <location>
        <begin position="116"/>
        <end position="448"/>
    </location>
</feature>
<keyword evidence="2" id="KW-0472">Membrane</keyword>
<evidence type="ECO:0000256" key="3">
    <source>
        <dbReference type="SAM" id="SignalP"/>
    </source>
</evidence>
<dbReference type="RefSeq" id="WP_094334861.1">
    <property type="nucleotide sequence ID" value="NZ_NFIE01000002.1"/>
</dbReference>
<dbReference type="SMART" id="SM00327">
    <property type="entry name" value="VWA"/>
    <property type="match status" value="1"/>
</dbReference>
<dbReference type="SUPFAM" id="SSF53300">
    <property type="entry name" value="vWA-like"/>
    <property type="match status" value="1"/>
</dbReference>
<evidence type="ECO:0000256" key="2">
    <source>
        <dbReference type="SAM" id="Phobius"/>
    </source>
</evidence>
<feature type="region of interest" description="Disordered" evidence="1">
    <location>
        <begin position="2894"/>
        <end position="2915"/>
    </location>
</feature>
<evidence type="ECO:0000259" key="4">
    <source>
        <dbReference type="PROSITE" id="PS50234"/>
    </source>
</evidence>
<feature type="signal peptide" evidence="3">
    <location>
        <begin position="1"/>
        <end position="24"/>
    </location>
</feature>
<dbReference type="InterPro" id="IPR022464">
    <property type="entry name" value="Strep_pil_isopept_link"/>
</dbReference>
<dbReference type="InterPro" id="IPR002035">
    <property type="entry name" value="VWF_A"/>
</dbReference>
<keyword evidence="2" id="KW-1133">Transmembrane helix</keyword>
<reference evidence="6" key="1">
    <citation type="submission" date="2017-04" db="EMBL/GenBank/DDBJ databases">
        <title>Function of individual gut microbiota members based on whole genome sequencing of pure cultures obtained from chicken caecum.</title>
        <authorList>
            <person name="Medvecky M."/>
            <person name="Cejkova D."/>
            <person name="Polansky O."/>
            <person name="Karasova D."/>
            <person name="Kubasova T."/>
            <person name="Cizek A."/>
            <person name="Rychlik I."/>
        </authorList>
    </citation>
    <scope>NUCLEOTIDE SEQUENCE [LARGE SCALE GENOMIC DNA]</scope>
    <source>
        <strain evidence="6">An5</strain>
    </source>
</reference>